<dbReference type="PANTHER" id="PTHR22602">
    <property type="entry name" value="TRANSFERASE CAF17, MITOCHONDRIAL-RELATED"/>
    <property type="match status" value="1"/>
</dbReference>
<organism evidence="4 5">
    <name type="scientific">Jatrophihabitans endophyticus</name>
    <dbReference type="NCBI Taxonomy" id="1206085"/>
    <lineage>
        <taxon>Bacteria</taxon>
        <taxon>Bacillati</taxon>
        <taxon>Actinomycetota</taxon>
        <taxon>Actinomycetes</taxon>
        <taxon>Jatrophihabitantales</taxon>
        <taxon>Jatrophihabitantaceae</taxon>
        <taxon>Jatrophihabitans</taxon>
    </lineage>
</organism>
<evidence type="ECO:0000313" key="5">
    <source>
        <dbReference type="Proteomes" id="UP000186132"/>
    </source>
</evidence>
<dbReference type="NCBIfam" id="TIGR03317">
    <property type="entry name" value="ygfZ_signature"/>
    <property type="match status" value="1"/>
</dbReference>
<dbReference type="STRING" id="1206085.SAMN05443575_1816"/>
<dbReference type="Pfam" id="PF01571">
    <property type="entry name" value="GCV_T"/>
    <property type="match status" value="1"/>
</dbReference>
<name>A0A1M5IAY5_9ACTN</name>
<dbReference type="PANTHER" id="PTHR22602:SF0">
    <property type="entry name" value="TRANSFERASE CAF17, MITOCHONDRIAL-RELATED"/>
    <property type="match status" value="1"/>
</dbReference>
<dbReference type="Gene3D" id="3.30.1360.120">
    <property type="entry name" value="Probable tRNA modification gtpase trme, domain 1"/>
    <property type="match status" value="1"/>
</dbReference>
<dbReference type="EMBL" id="FQVU01000002">
    <property type="protein sequence ID" value="SHG25060.1"/>
    <property type="molecule type" value="Genomic_DNA"/>
</dbReference>
<dbReference type="InterPro" id="IPR027266">
    <property type="entry name" value="TrmE/GcvT-like"/>
</dbReference>
<dbReference type="InterPro" id="IPR017703">
    <property type="entry name" value="YgfZ/GCV_T_CS"/>
</dbReference>
<evidence type="ECO:0000313" key="4">
    <source>
        <dbReference type="EMBL" id="SHG25060.1"/>
    </source>
</evidence>
<evidence type="ECO:0000256" key="2">
    <source>
        <dbReference type="SAM" id="MobiDB-lite"/>
    </source>
</evidence>
<gene>
    <name evidence="4" type="ORF">SAMN05443575_1816</name>
</gene>
<feature type="domain" description="GCVT N-terminal" evidence="3">
    <location>
        <begin position="27"/>
        <end position="246"/>
    </location>
</feature>
<dbReference type="PIRSF" id="PIRSF006487">
    <property type="entry name" value="GcvT"/>
    <property type="match status" value="1"/>
</dbReference>
<dbReference type="Proteomes" id="UP000186132">
    <property type="component" value="Unassembled WGS sequence"/>
</dbReference>
<evidence type="ECO:0000256" key="1">
    <source>
        <dbReference type="ARBA" id="ARBA00022946"/>
    </source>
</evidence>
<sequence>MTDTSTTAVPATGRDADVSWHYGDPLREQRRADTTVAVVDRSNRDVLVVPGTDRLGWLHSICSQHVSDLRDGDATEALVLSPHGHVEQHWQVTELGGTVWLDTEPGDGVASLEYLTKMVFMKRVEPADVSADWAVLSVVGPATAALLAAAGFPVPETAGRAIALDGGGFVRRMSWPTDDAADLLVPRARRTAVFDALVAAGAAPAGLWAFEALRVAGRHPRAGAETDHRTIPHEVGWIGRAVHLQKGCYRGQETVARVHNLGRPPRRLVLLHLAGESDELPPAGTPVEYQGRGIGFLGTAVHHYELGPIALAVVKRTVPDDAALVVGGQQAVADPE</sequence>
<accession>A0A1M5IAY5</accession>
<feature type="region of interest" description="Disordered" evidence="2">
    <location>
        <begin position="1"/>
        <end position="20"/>
    </location>
</feature>
<dbReference type="GO" id="GO:0016226">
    <property type="term" value="P:iron-sulfur cluster assembly"/>
    <property type="evidence" value="ECO:0007669"/>
    <property type="project" value="TreeGrafter"/>
</dbReference>
<dbReference type="InterPro" id="IPR006222">
    <property type="entry name" value="GCVT_N"/>
</dbReference>
<dbReference type="OrthoDB" id="9796287at2"/>
<dbReference type="RefSeq" id="WP_073388811.1">
    <property type="nucleotide sequence ID" value="NZ_FQVU01000002.1"/>
</dbReference>
<evidence type="ECO:0000259" key="3">
    <source>
        <dbReference type="Pfam" id="PF01571"/>
    </source>
</evidence>
<dbReference type="SUPFAM" id="SSF103025">
    <property type="entry name" value="Folate-binding domain"/>
    <property type="match status" value="1"/>
</dbReference>
<dbReference type="InterPro" id="IPR045179">
    <property type="entry name" value="YgfZ/GcvT"/>
</dbReference>
<reference evidence="5" key="1">
    <citation type="submission" date="2016-11" db="EMBL/GenBank/DDBJ databases">
        <authorList>
            <person name="Varghese N."/>
            <person name="Submissions S."/>
        </authorList>
    </citation>
    <scope>NUCLEOTIDE SEQUENCE [LARGE SCALE GENOMIC DNA]</scope>
    <source>
        <strain evidence="5">DSM 45627</strain>
    </source>
</reference>
<protein>
    <recommendedName>
        <fullName evidence="3">GCVT N-terminal domain-containing protein</fullName>
    </recommendedName>
</protein>
<proteinExistence type="predicted"/>
<dbReference type="AlphaFoldDB" id="A0A1M5IAY5"/>
<keyword evidence="1" id="KW-0809">Transit peptide</keyword>
<keyword evidence="5" id="KW-1185">Reference proteome</keyword>